<sequence length="244" mass="27697">MLVRISKNILIVQFIFFVQFGFGQKGNSKELLGRVMEQSTPIEGVNIINNTTQVAAVSDADGNFSISVREGEVLVFSAVNLEPLRRRITLEDLNSSLLMVKMTAKEVELKEVIVNENANITAENLGIIPYGQKKYTPAERKVYTATSTSVDKLLNAMSGRTAMLKKEVKVEKKEALFRKLEYLFEENYYTERLRIPVDDIKGFQLFCVEDADFAVSLNTKNKTMSMFLITDLARKYLTILENEK</sequence>
<reference evidence="2" key="1">
    <citation type="submission" date="2016-10" db="EMBL/GenBank/DDBJ databases">
        <authorList>
            <person name="Varghese N."/>
            <person name="Submissions S."/>
        </authorList>
    </citation>
    <scope>NUCLEOTIDE SEQUENCE [LARGE SCALE GENOMIC DNA]</scope>
    <source>
        <strain evidence="2">CGMCC 1.10370</strain>
    </source>
</reference>
<organism evidence="1 2">
    <name type="scientific">Flavobacterium phragmitis</name>
    <dbReference type="NCBI Taxonomy" id="739143"/>
    <lineage>
        <taxon>Bacteria</taxon>
        <taxon>Pseudomonadati</taxon>
        <taxon>Bacteroidota</taxon>
        <taxon>Flavobacteriia</taxon>
        <taxon>Flavobacteriales</taxon>
        <taxon>Flavobacteriaceae</taxon>
        <taxon>Flavobacterium</taxon>
    </lineage>
</organism>
<name>A0A1I1PGA5_9FLAO</name>
<proteinExistence type="predicted"/>
<keyword evidence="2" id="KW-1185">Reference proteome</keyword>
<evidence type="ECO:0000313" key="1">
    <source>
        <dbReference type="EMBL" id="SFD08765.1"/>
    </source>
</evidence>
<dbReference type="SUPFAM" id="SSF49464">
    <property type="entry name" value="Carboxypeptidase regulatory domain-like"/>
    <property type="match status" value="1"/>
</dbReference>
<dbReference type="AlphaFoldDB" id="A0A1I1PGA5"/>
<dbReference type="Proteomes" id="UP000199672">
    <property type="component" value="Unassembled WGS sequence"/>
</dbReference>
<protein>
    <submittedName>
        <fullName evidence="1">CarboxypepD_reg-like domain-containing protein</fullName>
    </submittedName>
</protein>
<dbReference type="Pfam" id="PF13715">
    <property type="entry name" value="CarbopepD_reg_2"/>
    <property type="match status" value="1"/>
</dbReference>
<gene>
    <name evidence="1" type="ORF">SAMN05216297_104134</name>
</gene>
<dbReference type="EMBL" id="FOMH01000004">
    <property type="protein sequence ID" value="SFD08765.1"/>
    <property type="molecule type" value="Genomic_DNA"/>
</dbReference>
<evidence type="ECO:0000313" key="2">
    <source>
        <dbReference type="Proteomes" id="UP000199672"/>
    </source>
</evidence>
<dbReference type="STRING" id="739143.SAMN05216297_104134"/>
<dbReference type="InterPro" id="IPR008969">
    <property type="entry name" value="CarboxyPept-like_regulatory"/>
</dbReference>
<accession>A0A1I1PGA5</accession>